<dbReference type="Proteomes" id="UP000680839">
    <property type="component" value="Chromosome"/>
</dbReference>
<dbReference type="GO" id="GO:0004180">
    <property type="term" value="F:carboxypeptidase activity"/>
    <property type="evidence" value="ECO:0007669"/>
    <property type="project" value="UniProtKB-ARBA"/>
</dbReference>
<accession>A0A975NFW5</accession>
<organism evidence="8 9">
    <name type="scientific">Bradyrhizobium sediminis</name>
    <dbReference type="NCBI Taxonomy" id="2840469"/>
    <lineage>
        <taxon>Bacteria</taxon>
        <taxon>Pseudomonadati</taxon>
        <taxon>Pseudomonadota</taxon>
        <taxon>Alphaproteobacteria</taxon>
        <taxon>Hyphomicrobiales</taxon>
        <taxon>Nitrobacteraceae</taxon>
        <taxon>Bradyrhizobium</taxon>
    </lineage>
</organism>
<dbReference type="GO" id="GO:0016740">
    <property type="term" value="F:transferase activity"/>
    <property type="evidence" value="ECO:0007669"/>
    <property type="project" value="UniProtKB-KW"/>
</dbReference>
<evidence type="ECO:0000259" key="7">
    <source>
        <dbReference type="Pfam" id="PF03734"/>
    </source>
</evidence>
<evidence type="ECO:0000256" key="5">
    <source>
        <dbReference type="ARBA" id="ARBA00022984"/>
    </source>
</evidence>
<name>A0A975NFW5_9BRAD</name>
<dbReference type="InterPro" id="IPR005490">
    <property type="entry name" value="LD_TPept_cat_dom"/>
</dbReference>
<comment type="pathway">
    <text evidence="1">Cell wall biogenesis; peptidoglycan biosynthesis.</text>
</comment>
<evidence type="ECO:0000256" key="2">
    <source>
        <dbReference type="ARBA" id="ARBA00005992"/>
    </source>
</evidence>
<dbReference type="CDD" id="cd16913">
    <property type="entry name" value="YkuD_like"/>
    <property type="match status" value="1"/>
</dbReference>
<proteinExistence type="inferred from homology"/>
<sequence>MGKSNISITYRTSPRDRPLSEIRIRAAAGDPRRGWLTAGGQTLPVALGRGGIMANKREGDGGTPRGTFRPRQLWWRADRHPRPRTFLPIRPIRPEDAWCEDPGDRHYNQPVRLEPGRGGDRLRRDDHLYDFIVEIDHNTRPRIAGRGSAVFLHLARENFGPTAGCVSMTESAMLHLLRRLGPRTKIVIE</sequence>
<evidence type="ECO:0000313" key="9">
    <source>
        <dbReference type="Proteomes" id="UP000680839"/>
    </source>
</evidence>
<dbReference type="InterPro" id="IPR038063">
    <property type="entry name" value="Transpep_catalytic_dom"/>
</dbReference>
<dbReference type="SUPFAM" id="SSF141523">
    <property type="entry name" value="L,D-transpeptidase catalytic domain-like"/>
    <property type="match status" value="1"/>
</dbReference>
<dbReference type="AlphaFoldDB" id="A0A975NFW5"/>
<dbReference type="GO" id="GO:0009252">
    <property type="term" value="P:peptidoglycan biosynthetic process"/>
    <property type="evidence" value="ECO:0007669"/>
    <property type="project" value="UniProtKB-KW"/>
</dbReference>
<dbReference type="RefSeq" id="WP_215622108.1">
    <property type="nucleotide sequence ID" value="NZ_CP076134.1"/>
</dbReference>
<evidence type="ECO:0000256" key="4">
    <source>
        <dbReference type="ARBA" id="ARBA00022960"/>
    </source>
</evidence>
<evidence type="ECO:0000256" key="1">
    <source>
        <dbReference type="ARBA" id="ARBA00004752"/>
    </source>
</evidence>
<evidence type="ECO:0000256" key="3">
    <source>
        <dbReference type="ARBA" id="ARBA00022679"/>
    </source>
</evidence>
<dbReference type="GO" id="GO:0071555">
    <property type="term" value="P:cell wall organization"/>
    <property type="evidence" value="ECO:0007669"/>
    <property type="project" value="UniProtKB-KW"/>
</dbReference>
<keyword evidence="4" id="KW-0133">Cell shape</keyword>
<keyword evidence="6" id="KW-0961">Cell wall biogenesis/degradation</keyword>
<comment type="similarity">
    <text evidence="2">Belongs to the YkuD family.</text>
</comment>
<reference evidence="8" key="1">
    <citation type="submission" date="2021-06" db="EMBL/GenBank/DDBJ databases">
        <title>Bradyrhizobium sp. S2-20-1 Genome sequencing.</title>
        <authorList>
            <person name="Jin L."/>
        </authorList>
    </citation>
    <scope>NUCLEOTIDE SEQUENCE</scope>
    <source>
        <strain evidence="8">S2-20-1</strain>
    </source>
</reference>
<protein>
    <submittedName>
        <fullName evidence="8">L,D-transpeptidase family protein</fullName>
    </submittedName>
</protein>
<evidence type="ECO:0000256" key="6">
    <source>
        <dbReference type="ARBA" id="ARBA00023316"/>
    </source>
</evidence>
<dbReference type="PANTHER" id="PTHR38589:SF1">
    <property type="entry name" value="BLR0621 PROTEIN"/>
    <property type="match status" value="1"/>
</dbReference>
<dbReference type="Pfam" id="PF03734">
    <property type="entry name" value="YkuD"/>
    <property type="match status" value="1"/>
</dbReference>
<keyword evidence="3" id="KW-0808">Transferase</keyword>
<feature type="domain" description="L,D-TPase catalytic" evidence="7">
    <location>
        <begin position="41"/>
        <end position="188"/>
    </location>
</feature>
<dbReference type="GO" id="GO:0008360">
    <property type="term" value="P:regulation of cell shape"/>
    <property type="evidence" value="ECO:0007669"/>
    <property type="project" value="UniProtKB-KW"/>
</dbReference>
<gene>
    <name evidence="8" type="ORF">KMZ29_01120</name>
</gene>
<evidence type="ECO:0000313" key="8">
    <source>
        <dbReference type="EMBL" id="QWG13384.1"/>
    </source>
</evidence>
<dbReference type="EMBL" id="CP076134">
    <property type="protein sequence ID" value="QWG13384.1"/>
    <property type="molecule type" value="Genomic_DNA"/>
</dbReference>
<dbReference type="PANTHER" id="PTHR38589">
    <property type="entry name" value="BLR0621 PROTEIN"/>
    <property type="match status" value="1"/>
</dbReference>
<keyword evidence="5" id="KW-0573">Peptidoglycan synthesis</keyword>